<evidence type="ECO:0000313" key="3">
    <source>
        <dbReference type="Proteomes" id="UP000664277"/>
    </source>
</evidence>
<evidence type="ECO:0000313" key="2">
    <source>
        <dbReference type="EMBL" id="MBN8659213.1"/>
    </source>
</evidence>
<name>A0A8J7PC48_9BACT</name>
<dbReference type="Proteomes" id="UP000664277">
    <property type="component" value="Unassembled WGS sequence"/>
</dbReference>
<reference evidence="2" key="1">
    <citation type="submission" date="2021-02" db="EMBL/GenBank/DDBJ databases">
        <title>Genome-Resolved Metagenomics of a Microbial Community Performing Photosynthetic Biological Nutrient Removal.</title>
        <authorList>
            <person name="Mcdaniel E.A."/>
        </authorList>
    </citation>
    <scope>NUCLEOTIDE SEQUENCE</scope>
    <source>
        <strain evidence="2">UWPOB_OBS1</strain>
    </source>
</reference>
<sequence length="268" mass="30308">MFGRNDGRNPPQQGKSTGKEVRKFLDGNPGKPTQAPLPNRAVDRSMYSNGLAAGQNPDWSVAVSEQILVYHESEPVEPGTDWMSQLKQDSLQFLADQRGVHLQEVYRESIYKSGIAILVDKIYGLLQRYMFEFNQVANGTELHVSGSISGDVTEVTKYNRFREAEETKTYFRARFSTRLCSLVVRGCDDKVECFLVPTSKVMALSRTENDYQPIATIQVKITEQGMMWRMQDANPPIETLDQLCMWLFSAMIQETKNYARLGGEEGAV</sequence>
<protein>
    <submittedName>
        <fullName evidence="2">Uncharacterized protein</fullName>
    </submittedName>
</protein>
<evidence type="ECO:0000256" key="1">
    <source>
        <dbReference type="SAM" id="MobiDB-lite"/>
    </source>
</evidence>
<gene>
    <name evidence="2" type="ORF">J0M35_02540</name>
</gene>
<feature type="region of interest" description="Disordered" evidence="1">
    <location>
        <begin position="1"/>
        <end position="41"/>
    </location>
</feature>
<comment type="caution">
    <text evidence="2">The sequence shown here is derived from an EMBL/GenBank/DDBJ whole genome shotgun (WGS) entry which is preliminary data.</text>
</comment>
<proteinExistence type="predicted"/>
<organism evidence="2 3">
    <name type="scientific">Candidatus Obscuribacter phosphatis</name>
    <dbReference type="NCBI Taxonomy" id="1906157"/>
    <lineage>
        <taxon>Bacteria</taxon>
        <taxon>Bacillati</taxon>
        <taxon>Candidatus Melainabacteria</taxon>
        <taxon>Candidatus Obscuribacterales</taxon>
        <taxon>Candidatus Obscuribacteraceae</taxon>
        <taxon>Candidatus Obscuribacter</taxon>
    </lineage>
</organism>
<accession>A0A8J7PC48</accession>
<dbReference type="AlphaFoldDB" id="A0A8J7PC48"/>
<dbReference type="EMBL" id="JAFLCK010000002">
    <property type="protein sequence ID" value="MBN8659213.1"/>
    <property type="molecule type" value="Genomic_DNA"/>
</dbReference>